<dbReference type="AlphaFoldDB" id="A0A6I1MXB9"/>
<accession>A0A6I1MXB9</accession>
<gene>
    <name evidence="1" type="ORF">GBZ86_13745</name>
</gene>
<dbReference type="Proteomes" id="UP000430345">
    <property type="component" value="Unassembled WGS sequence"/>
</dbReference>
<protein>
    <submittedName>
        <fullName evidence="1">Uncharacterized protein</fullName>
    </submittedName>
</protein>
<dbReference type="RefSeq" id="WP_152891580.1">
    <property type="nucleotide sequence ID" value="NZ_WHJC01000320.1"/>
</dbReference>
<comment type="caution">
    <text evidence="1">The sequence shown here is derived from an EMBL/GenBank/DDBJ whole genome shotgun (WGS) entry which is preliminary data.</text>
</comment>
<reference evidence="1 2" key="1">
    <citation type="submission" date="2019-10" db="EMBL/GenBank/DDBJ databases">
        <title>The Genome Sequence of Clostridium tarantellae Isolated from Fish Brain.</title>
        <authorList>
            <person name="Bano L."/>
            <person name="Kiel M."/>
            <person name="Sales G."/>
            <person name="Doxey A.C."/>
            <person name="Mansfield M.J."/>
            <person name="Schiavone M."/>
            <person name="Rossetto O."/>
            <person name="Pirazzini M."/>
            <person name="Dobrindt U."/>
            <person name="Montecucco C."/>
        </authorList>
    </citation>
    <scope>NUCLEOTIDE SEQUENCE [LARGE SCALE GENOMIC DNA]</scope>
    <source>
        <strain evidence="1 2">DSM 3997</strain>
    </source>
</reference>
<sequence>MIKVKKSCDGFKNFTGEKFTKKEFLDFCNKTSERCVKENRDVTTSSYIDKVSKYTSLEHILNLKTYLQRRFYYNKDSKLFKKLSVSIDSFKRKEIDEIYDKYLLQKLDKRFCENIYQRACGEWNEGWGEYGDTKLWNVFGSYVFNDINLDAISENVKEAFMKKAKREMIKKYIEFKVSKGIIISPKEDNNQFIEELIKEIEDRFLRGWYGYVLKDEMKKIVTENMHLKNIAHAIKCVDEEKNKSDEFLEYFIKHEVEFRKEYRKIKEYQLLIEWWENVSINMLDILELNERCIRLSGIVKGEKIPAIQIYKSDIYEDINRLIINKIMKLAKEKRTEAIDLFIQNKLVGQSLLKFKYFTATEQKIIGAKLGLNTKRYNSSIVKLRDDIVQKIKK</sequence>
<dbReference type="EMBL" id="WHJC01000320">
    <property type="protein sequence ID" value="MPQ44799.1"/>
    <property type="molecule type" value="Genomic_DNA"/>
</dbReference>
<organism evidence="1 2">
    <name type="scientific">Clostridium tarantellae</name>
    <dbReference type="NCBI Taxonomy" id="39493"/>
    <lineage>
        <taxon>Bacteria</taxon>
        <taxon>Bacillati</taxon>
        <taxon>Bacillota</taxon>
        <taxon>Clostridia</taxon>
        <taxon>Eubacteriales</taxon>
        <taxon>Clostridiaceae</taxon>
        <taxon>Clostridium</taxon>
    </lineage>
</organism>
<keyword evidence="2" id="KW-1185">Reference proteome</keyword>
<evidence type="ECO:0000313" key="2">
    <source>
        <dbReference type="Proteomes" id="UP000430345"/>
    </source>
</evidence>
<proteinExistence type="predicted"/>
<name>A0A6I1MXB9_9CLOT</name>
<evidence type="ECO:0000313" key="1">
    <source>
        <dbReference type="EMBL" id="MPQ44799.1"/>
    </source>
</evidence>